<dbReference type="Pfam" id="PF03358">
    <property type="entry name" value="FMN_red"/>
    <property type="match status" value="1"/>
</dbReference>
<protein>
    <submittedName>
        <fullName evidence="2">NAD(P)H-dependent FMN reductase</fullName>
    </submittedName>
</protein>
<dbReference type="Gene3D" id="3.40.50.360">
    <property type="match status" value="1"/>
</dbReference>
<evidence type="ECO:0000259" key="1">
    <source>
        <dbReference type="Pfam" id="PF03358"/>
    </source>
</evidence>
<dbReference type="EMBL" id="JAURUE010000001">
    <property type="protein sequence ID" value="MDP9611904.1"/>
    <property type="molecule type" value="Genomic_DNA"/>
</dbReference>
<proteinExistence type="predicted"/>
<reference evidence="2 3" key="1">
    <citation type="submission" date="2023-07" db="EMBL/GenBank/DDBJ databases">
        <title>Sequencing the genomes of 1000 actinobacteria strains.</title>
        <authorList>
            <person name="Klenk H.-P."/>
        </authorList>
    </citation>
    <scope>NUCLEOTIDE SEQUENCE [LARGE SCALE GENOMIC DNA]</scope>
    <source>
        <strain evidence="2 3">DSM 41600</strain>
    </source>
</reference>
<organism evidence="2 3">
    <name type="scientific">Streptomyces demainii</name>
    <dbReference type="NCBI Taxonomy" id="588122"/>
    <lineage>
        <taxon>Bacteria</taxon>
        <taxon>Bacillati</taxon>
        <taxon>Actinomycetota</taxon>
        <taxon>Actinomycetes</taxon>
        <taxon>Kitasatosporales</taxon>
        <taxon>Streptomycetaceae</taxon>
        <taxon>Streptomyces</taxon>
    </lineage>
</organism>
<evidence type="ECO:0000313" key="3">
    <source>
        <dbReference type="Proteomes" id="UP001234880"/>
    </source>
</evidence>
<comment type="caution">
    <text evidence="2">The sequence shown here is derived from an EMBL/GenBank/DDBJ whole genome shotgun (WGS) entry which is preliminary data.</text>
</comment>
<gene>
    <name evidence="2" type="ORF">JOF35_004181</name>
</gene>
<name>A0ABT9KTZ0_9ACTN</name>
<sequence length="117" mass="12233">MLATPTYHGSFSGVLKNALDHLAGHELRGKPVGLLAHGENLTAVQVCDALRTVVRALKGMAVPEQLVTVPGDFDRVGNGQRLLTAPPALDRLDALCRSLVTVTRQLATGEAIGIGTA</sequence>
<dbReference type="SUPFAM" id="SSF52218">
    <property type="entry name" value="Flavoproteins"/>
    <property type="match status" value="1"/>
</dbReference>
<accession>A0ABT9KTZ0</accession>
<dbReference type="InterPro" id="IPR029039">
    <property type="entry name" value="Flavoprotein-like_sf"/>
</dbReference>
<feature type="domain" description="NADPH-dependent FMN reductase-like" evidence="1">
    <location>
        <begin position="2"/>
        <end position="71"/>
    </location>
</feature>
<dbReference type="Proteomes" id="UP001234880">
    <property type="component" value="Unassembled WGS sequence"/>
</dbReference>
<evidence type="ECO:0000313" key="2">
    <source>
        <dbReference type="EMBL" id="MDP9611904.1"/>
    </source>
</evidence>
<dbReference type="InterPro" id="IPR005025">
    <property type="entry name" value="FMN_Rdtase-like_dom"/>
</dbReference>
<keyword evidence="3" id="KW-1185">Reference proteome</keyword>